<organism evidence="1 2">
    <name type="scientific">Caballeronia pedi</name>
    <dbReference type="NCBI Taxonomy" id="1777141"/>
    <lineage>
        <taxon>Bacteria</taxon>
        <taxon>Pseudomonadati</taxon>
        <taxon>Pseudomonadota</taxon>
        <taxon>Betaproteobacteria</taxon>
        <taxon>Burkholderiales</taxon>
        <taxon>Burkholderiaceae</taxon>
        <taxon>Caballeronia</taxon>
    </lineage>
</organism>
<name>A0A158DVU9_9BURK</name>
<evidence type="ECO:0000313" key="2">
    <source>
        <dbReference type="Proteomes" id="UP000054911"/>
    </source>
</evidence>
<dbReference type="AlphaFoldDB" id="A0A158DVU9"/>
<dbReference type="OrthoDB" id="9157659at2"/>
<proteinExistence type="predicted"/>
<reference evidence="1" key="1">
    <citation type="submission" date="2016-01" db="EMBL/GenBank/DDBJ databases">
        <authorList>
            <person name="Peeters C."/>
        </authorList>
    </citation>
    <scope>NUCLEOTIDE SEQUENCE [LARGE SCALE GENOMIC DNA]</scope>
    <source>
        <strain evidence="1">LMG 29323</strain>
    </source>
</reference>
<evidence type="ECO:0000313" key="1">
    <source>
        <dbReference type="EMBL" id="SAK98708.1"/>
    </source>
</evidence>
<comment type="caution">
    <text evidence="1">The sequence shown here is derived from an EMBL/GenBank/DDBJ whole genome shotgun (WGS) entry which is preliminary data.</text>
</comment>
<dbReference type="STRING" id="1777141.AWB80_07574"/>
<dbReference type="RefSeq" id="WP_061179770.1">
    <property type="nucleotide sequence ID" value="NZ_FCOE02000050.1"/>
</dbReference>
<dbReference type="EMBL" id="FCOE02000050">
    <property type="protein sequence ID" value="SAK98708.1"/>
    <property type="molecule type" value="Genomic_DNA"/>
</dbReference>
<sequence length="369" mass="39248">MTTIFTGQAASIALAVQANGAPVALDPASTVSAQFSTLDGSSSIGAPIPVLSTDVGANWDVGIVVVQVSADLAGQLPVGAAMLTLTSSAPSLIKRFKIGVESAGTITKSALFVRDFIIDELRADNLMQAAATFFTNGTLSDDYLWGKLRAAEASVARDLRVPLVPTQFFPYDPTSDQIAALPAGMPYAVDAPYDYGPQFFEGDSWGYVAMRQKPVREIQSMRFAYPDPASMVFTVPQEWIRLDQKYGVVRLVPTTYSVQVPLSSFIMQAIAGGRTIPFMLEVTYIAGLENVARDYPDLIDVVKKLAVLKAIEDTFPAQSGSISADGLSESVSVSIEDYHATIDTILYGAKGTNGGLMTAIHGIRSAVLG</sequence>
<dbReference type="Proteomes" id="UP000054911">
    <property type="component" value="Unassembled WGS sequence"/>
</dbReference>
<keyword evidence="2" id="KW-1185">Reference proteome</keyword>
<protein>
    <submittedName>
        <fullName evidence="1">Uncharacterized protein</fullName>
    </submittedName>
</protein>
<gene>
    <name evidence="1" type="ORF">AWB80_07574</name>
</gene>
<accession>A0A158DVU9</accession>